<name>A0ABU0SZH3_9ACTN</name>
<reference evidence="1 2" key="1">
    <citation type="submission" date="2023-07" db="EMBL/GenBank/DDBJ databases">
        <title>Comparative genomics of wheat-associated soil bacteria to identify genetic determinants of phenazine resistance.</title>
        <authorList>
            <person name="Mouncey N."/>
        </authorList>
    </citation>
    <scope>NUCLEOTIDE SEQUENCE [LARGE SCALE GENOMIC DNA]</scope>
    <source>
        <strain evidence="1 2">V2I4</strain>
    </source>
</reference>
<proteinExistence type="predicted"/>
<keyword evidence="2" id="KW-1185">Reference proteome</keyword>
<dbReference type="EMBL" id="JAUSZI010000002">
    <property type="protein sequence ID" value="MDQ1028963.1"/>
    <property type="molecule type" value="Genomic_DNA"/>
</dbReference>
<dbReference type="RefSeq" id="WP_307523981.1">
    <property type="nucleotide sequence ID" value="NZ_JAUSZI010000002.1"/>
</dbReference>
<evidence type="ECO:0000313" key="1">
    <source>
        <dbReference type="EMBL" id="MDQ1028963.1"/>
    </source>
</evidence>
<comment type="caution">
    <text evidence="1">The sequence shown here is derived from an EMBL/GenBank/DDBJ whole genome shotgun (WGS) entry which is preliminary data.</text>
</comment>
<dbReference type="Proteomes" id="UP001230328">
    <property type="component" value="Unassembled WGS sequence"/>
</dbReference>
<protein>
    <submittedName>
        <fullName evidence="1">Uncharacterized protein</fullName>
    </submittedName>
</protein>
<accession>A0ABU0SZH3</accession>
<gene>
    <name evidence="1" type="ORF">QF035_006545</name>
</gene>
<organism evidence="1 2">
    <name type="scientific">Streptomyces umbrinus</name>
    <dbReference type="NCBI Taxonomy" id="67370"/>
    <lineage>
        <taxon>Bacteria</taxon>
        <taxon>Bacillati</taxon>
        <taxon>Actinomycetota</taxon>
        <taxon>Actinomycetes</taxon>
        <taxon>Kitasatosporales</taxon>
        <taxon>Streptomycetaceae</taxon>
        <taxon>Streptomyces</taxon>
        <taxon>Streptomyces phaeochromogenes group</taxon>
    </lineage>
</organism>
<sequence length="56" mass="6029">MAQGALDQAVRVDSTLVASRLDTLLDTARPYRTTAVDEVRTRAKDLAVSRPTTIAA</sequence>
<evidence type="ECO:0000313" key="2">
    <source>
        <dbReference type="Proteomes" id="UP001230328"/>
    </source>
</evidence>